<dbReference type="Proteomes" id="UP000321497">
    <property type="component" value="Unassembled WGS sequence"/>
</dbReference>
<dbReference type="InterPro" id="IPR036691">
    <property type="entry name" value="Endo/exonu/phosph_ase_sf"/>
</dbReference>
<name>A0A5C6Z1L6_9FLAO</name>
<dbReference type="Gene3D" id="3.60.10.10">
    <property type="entry name" value="Endonuclease/exonuclease/phosphatase"/>
    <property type="match status" value="1"/>
</dbReference>
<dbReference type="AlphaFoldDB" id="A0A5C6Z1L6"/>
<dbReference type="RefSeq" id="WP_111843495.1">
    <property type="nucleotide sequence ID" value="NZ_UEGI01000002.1"/>
</dbReference>
<protein>
    <recommendedName>
        <fullName evidence="3">Endonuclease/exonuclease/phosphatase domain-containing protein</fullName>
    </recommendedName>
</protein>
<keyword evidence="2" id="KW-1185">Reference proteome</keyword>
<organism evidence="1 2">
    <name type="scientific">Aequorivita antarctica</name>
    <dbReference type="NCBI Taxonomy" id="153266"/>
    <lineage>
        <taxon>Bacteria</taxon>
        <taxon>Pseudomonadati</taxon>
        <taxon>Bacteroidota</taxon>
        <taxon>Flavobacteriia</taxon>
        <taxon>Flavobacteriales</taxon>
        <taxon>Flavobacteriaceae</taxon>
        <taxon>Aequorivita</taxon>
    </lineage>
</organism>
<gene>
    <name evidence="1" type="ORF">ESU54_05255</name>
</gene>
<sequence>MENCINDCEKIHQSNPNLIIVGDLNTSFQENEKQLTINTETTQALKRLFQKLEVFNATEKIAQNIDHIILPKDFDKRLIESNIFIKKDELSDHQGVFITIK</sequence>
<evidence type="ECO:0000313" key="2">
    <source>
        <dbReference type="Proteomes" id="UP000321497"/>
    </source>
</evidence>
<comment type="caution">
    <text evidence="1">The sequence shown here is derived from an EMBL/GenBank/DDBJ whole genome shotgun (WGS) entry which is preliminary data.</text>
</comment>
<accession>A0A5C6Z1L6</accession>
<dbReference type="OrthoDB" id="1246559at2"/>
<evidence type="ECO:0008006" key="3">
    <source>
        <dbReference type="Google" id="ProtNLM"/>
    </source>
</evidence>
<dbReference type="EMBL" id="VORT01000003">
    <property type="protein sequence ID" value="TXD73877.1"/>
    <property type="molecule type" value="Genomic_DNA"/>
</dbReference>
<dbReference type="SUPFAM" id="SSF56219">
    <property type="entry name" value="DNase I-like"/>
    <property type="match status" value="1"/>
</dbReference>
<evidence type="ECO:0000313" key="1">
    <source>
        <dbReference type="EMBL" id="TXD73877.1"/>
    </source>
</evidence>
<reference evidence="1 2" key="1">
    <citation type="submission" date="2019-08" db="EMBL/GenBank/DDBJ databases">
        <title>Genome of Aequorivita antarctica SW49 (type strain).</title>
        <authorList>
            <person name="Bowman J.P."/>
        </authorList>
    </citation>
    <scope>NUCLEOTIDE SEQUENCE [LARGE SCALE GENOMIC DNA]</scope>
    <source>
        <strain evidence="1 2">SW49</strain>
    </source>
</reference>
<proteinExistence type="predicted"/>